<dbReference type="PANTHER" id="PTHR36438:SF1">
    <property type="entry name" value="IRON-SULFUR CLUSTER REPAIR PROTEIN YTFE"/>
    <property type="match status" value="1"/>
</dbReference>
<keyword evidence="7" id="KW-1185">Reference proteome</keyword>
<dbReference type="EMBL" id="JBEXAC010000001">
    <property type="protein sequence ID" value="MET6996517.1"/>
    <property type="molecule type" value="Genomic_DNA"/>
</dbReference>
<dbReference type="RefSeq" id="WP_354659159.1">
    <property type="nucleotide sequence ID" value="NZ_JBEXAC010000001.1"/>
</dbReference>
<keyword evidence="4" id="KW-0408">Iron</keyword>
<evidence type="ECO:0000313" key="7">
    <source>
        <dbReference type="Proteomes" id="UP001549749"/>
    </source>
</evidence>
<evidence type="ECO:0000313" key="6">
    <source>
        <dbReference type="EMBL" id="MET6996517.1"/>
    </source>
</evidence>
<keyword evidence="3" id="KW-0479">Metal-binding</keyword>
<organism evidence="6 7">
    <name type="scientific">Chitinophaga defluvii</name>
    <dbReference type="NCBI Taxonomy" id="3163343"/>
    <lineage>
        <taxon>Bacteria</taxon>
        <taxon>Pseudomonadati</taxon>
        <taxon>Bacteroidota</taxon>
        <taxon>Chitinophagia</taxon>
        <taxon>Chitinophagales</taxon>
        <taxon>Chitinophagaceae</taxon>
        <taxon>Chitinophaga</taxon>
    </lineage>
</organism>
<evidence type="ECO:0000256" key="3">
    <source>
        <dbReference type="ARBA" id="ARBA00022723"/>
    </source>
</evidence>
<dbReference type="Gene3D" id="1.20.120.520">
    <property type="entry name" value="nmb1532 protein domain like"/>
    <property type="match status" value="1"/>
</dbReference>
<keyword evidence="2" id="KW-0963">Cytoplasm</keyword>
<dbReference type="Pfam" id="PF04405">
    <property type="entry name" value="ScdA_N"/>
    <property type="match status" value="1"/>
</dbReference>
<dbReference type="InterPro" id="IPR012312">
    <property type="entry name" value="Hemerythrin-like"/>
</dbReference>
<protein>
    <submittedName>
        <fullName evidence="6">Iron-sulfur cluster repair di-iron protein</fullName>
    </submittedName>
</protein>
<dbReference type="NCBIfam" id="TIGR03652">
    <property type="entry name" value="FeS_repair_RIC"/>
    <property type="match status" value="1"/>
</dbReference>
<dbReference type="Pfam" id="PF01814">
    <property type="entry name" value="Hemerythrin"/>
    <property type="match status" value="1"/>
</dbReference>
<evidence type="ECO:0000256" key="2">
    <source>
        <dbReference type="ARBA" id="ARBA00022490"/>
    </source>
</evidence>
<feature type="domain" description="Hemerythrin-like" evidence="5">
    <location>
        <begin position="92"/>
        <end position="242"/>
    </location>
</feature>
<dbReference type="InterPro" id="IPR019903">
    <property type="entry name" value="RIC_family"/>
</dbReference>
<sequence length="252" mass="28391">MTTTTMLDEAALHAGQTLGEIAAQDVRKADVLKKHGLDFCCGGKKTLAAVCEEKGLNTAAIAKELEEAPGRAVSSLSLHFAEWKPDFLADYIVNVHHAYVRHHSAEIEYLAEKVYLAHGQHHPALGEINDQFGLLKVELLNHLIKEEEVLFPYIKMLQAKVNGDVVPLSMEDINVKAPVSMMEVEHELAGDIMRRIRVLTNDYQAPERCCNSFRLLFHRLAEFESDLHQHIHLENNILFPAAIRLEEKMQLA</sequence>
<comment type="subcellular location">
    <subcellularLocation>
        <location evidence="1">Cytoplasm</location>
    </subcellularLocation>
</comment>
<accession>A0ABV2T1L2</accession>
<comment type="caution">
    <text evidence="6">The sequence shown here is derived from an EMBL/GenBank/DDBJ whole genome shotgun (WGS) entry which is preliminary data.</text>
</comment>
<gene>
    <name evidence="6" type="primary">ric</name>
    <name evidence="6" type="ORF">ABR189_04030</name>
</gene>
<evidence type="ECO:0000256" key="1">
    <source>
        <dbReference type="ARBA" id="ARBA00004496"/>
    </source>
</evidence>
<name>A0ABV2T1L2_9BACT</name>
<evidence type="ECO:0000256" key="4">
    <source>
        <dbReference type="ARBA" id="ARBA00023004"/>
    </source>
</evidence>
<reference evidence="6 7" key="1">
    <citation type="submission" date="2024-06" db="EMBL/GenBank/DDBJ databases">
        <title>Chitinophaga defluvii sp. nov., isolated from municipal sewage.</title>
        <authorList>
            <person name="Zhang L."/>
        </authorList>
    </citation>
    <scope>NUCLEOTIDE SEQUENCE [LARGE SCALE GENOMIC DNA]</scope>
    <source>
        <strain evidence="6 7">H8</strain>
    </source>
</reference>
<evidence type="ECO:0000259" key="5">
    <source>
        <dbReference type="Pfam" id="PF01814"/>
    </source>
</evidence>
<dbReference type="PANTHER" id="PTHR36438">
    <property type="entry name" value="IRON-SULFUR CLUSTER REPAIR PROTEIN YTFE"/>
    <property type="match status" value="1"/>
</dbReference>
<proteinExistence type="predicted"/>
<dbReference type="Proteomes" id="UP001549749">
    <property type="component" value="Unassembled WGS sequence"/>
</dbReference>